<comment type="caution">
    <text evidence="4">The sequence shown here is derived from an EMBL/GenBank/DDBJ whole genome shotgun (WGS) entry which is preliminary data.</text>
</comment>
<reference evidence="5" key="1">
    <citation type="journal article" date="2019" name="Int. J. Syst. Evol. Microbiol.">
        <title>The Global Catalogue of Microorganisms (GCM) 10K type strain sequencing project: providing services to taxonomists for standard genome sequencing and annotation.</title>
        <authorList>
            <consortium name="The Broad Institute Genomics Platform"/>
            <consortium name="The Broad Institute Genome Sequencing Center for Infectious Disease"/>
            <person name="Wu L."/>
            <person name="Ma J."/>
        </authorList>
    </citation>
    <scope>NUCLEOTIDE SEQUENCE [LARGE SCALE GENOMIC DNA]</scope>
    <source>
        <strain evidence="5">CCUG 53915</strain>
    </source>
</reference>
<dbReference type="SUPFAM" id="SSF52540">
    <property type="entry name" value="P-loop containing nucleoside triphosphate hydrolases"/>
    <property type="match status" value="1"/>
</dbReference>
<dbReference type="PANTHER" id="PTHR43158">
    <property type="entry name" value="SKFA PEPTIDE EXPORT ATP-BINDING PROTEIN SKFE"/>
    <property type="match status" value="1"/>
</dbReference>
<dbReference type="EMBL" id="JBHTLT010000108">
    <property type="protein sequence ID" value="MFD1206034.1"/>
    <property type="molecule type" value="Genomic_DNA"/>
</dbReference>
<dbReference type="RefSeq" id="WP_381481381.1">
    <property type="nucleotide sequence ID" value="NZ_JBHTLT010000108.1"/>
</dbReference>
<accession>A0ABW3U1E1</accession>
<dbReference type="Proteomes" id="UP001597231">
    <property type="component" value="Unassembled WGS sequence"/>
</dbReference>
<evidence type="ECO:0000313" key="5">
    <source>
        <dbReference type="Proteomes" id="UP001597231"/>
    </source>
</evidence>
<proteinExistence type="predicted"/>
<dbReference type="Gene3D" id="3.40.50.300">
    <property type="entry name" value="P-loop containing nucleotide triphosphate hydrolases"/>
    <property type="match status" value="1"/>
</dbReference>
<dbReference type="PROSITE" id="PS00211">
    <property type="entry name" value="ABC_TRANSPORTER_1"/>
    <property type="match status" value="1"/>
</dbReference>
<dbReference type="SMART" id="SM00382">
    <property type="entry name" value="AAA"/>
    <property type="match status" value="1"/>
</dbReference>
<dbReference type="GO" id="GO:0005524">
    <property type="term" value="F:ATP binding"/>
    <property type="evidence" value="ECO:0007669"/>
    <property type="project" value="UniProtKB-KW"/>
</dbReference>
<keyword evidence="2 4" id="KW-0067">ATP-binding</keyword>
<evidence type="ECO:0000313" key="4">
    <source>
        <dbReference type="EMBL" id="MFD1206034.1"/>
    </source>
</evidence>
<organism evidence="4 5">
    <name type="scientific">Sporosarcina contaminans</name>
    <dbReference type="NCBI Taxonomy" id="633403"/>
    <lineage>
        <taxon>Bacteria</taxon>
        <taxon>Bacillati</taxon>
        <taxon>Bacillota</taxon>
        <taxon>Bacilli</taxon>
        <taxon>Bacillales</taxon>
        <taxon>Caryophanaceae</taxon>
        <taxon>Sporosarcina</taxon>
    </lineage>
</organism>
<dbReference type="PROSITE" id="PS50893">
    <property type="entry name" value="ABC_TRANSPORTER_2"/>
    <property type="match status" value="1"/>
</dbReference>
<feature type="domain" description="ABC transporter" evidence="3">
    <location>
        <begin position="2"/>
        <end position="231"/>
    </location>
</feature>
<evidence type="ECO:0000259" key="3">
    <source>
        <dbReference type="PROSITE" id="PS50893"/>
    </source>
</evidence>
<keyword evidence="1" id="KW-0547">Nucleotide-binding</keyword>
<dbReference type="InterPro" id="IPR003593">
    <property type="entry name" value="AAA+_ATPase"/>
</dbReference>
<evidence type="ECO:0000256" key="1">
    <source>
        <dbReference type="ARBA" id="ARBA00022741"/>
    </source>
</evidence>
<keyword evidence="5" id="KW-1185">Reference proteome</keyword>
<dbReference type="InterPro" id="IPR017871">
    <property type="entry name" value="ABC_transporter-like_CS"/>
</dbReference>
<name>A0ABW3U1E1_9BACL</name>
<protein>
    <submittedName>
        <fullName evidence="4">ABC transporter ATP-binding protein</fullName>
    </submittedName>
</protein>
<dbReference type="Pfam" id="PF00005">
    <property type="entry name" value="ABC_tran"/>
    <property type="match status" value="1"/>
</dbReference>
<dbReference type="InterPro" id="IPR003439">
    <property type="entry name" value="ABC_transporter-like_ATP-bd"/>
</dbReference>
<sequence>MLTLKDVSKAYKDKVVLDRLNFVAEKGEIIGVAAPNGTGKTTMFSVMANFIKPDSGQVIFDGKWAYRNEKEELSIHKMLTTFPEQKDLFEELSGVDHLKLYAKMWTGSTNRVQPIIERLDMGHYVKKKVRTYSLGMRQRLCFAMMMAANTPVMLMDEVMNGLDISNVALISDCLMEMKKEDKLIFVASHLLENLDLYADRVIFLKAGTIVHEQKFTADQETFLKVEMDLSKYNKIKKEMKLPDRHLFIAHRLLCIPLQGMSAAEQTKMIEHMLSFHEKELTVGPLGTVEYYEKYYAETI</sequence>
<evidence type="ECO:0000256" key="2">
    <source>
        <dbReference type="ARBA" id="ARBA00022840"/>
    </source>
</evidence>
<dbReference type="PANTHER" id="PTHR43158:SF2">
    <property type="entry name" value="SKFA PEPTIDE EXPORT ATP-BINDING PROTEIN SKFE"/>
    <property type="match status" value="1"/>
</dbReference>
<gene>
    <name evidence="4" type="ORF">ACFQ38_13125</name>
</gene>
<dbReference type="InterPro" id="IPR027417">
    <property type="entry name" value="P-loop_NTPase"/>
</dbReference>